<dbReference type="RefSeq" id="WP_050003280.1">
    <property type="nucleotide sequence ID" value="NZ_CP008887.1"/>
</dbReference>
<dbReference type="STRING" id="1505907.TEU_08175"/>
<proteinExistence type="predicted"/>
<dbReference type="AlphaFoldDB" id="A0A097QV03"/>
<keyword evidence="3" id="KW-1185">Reference proteome</keyword>
<gene>
    <name evidence="2" type="ORF">TEU_08175</name>
</gene>
<organism evidence="2 3">
    <name type="scientific">Thermococcus eurythermalis</name>
    <dbReference type="NCBI Taxonomy" id="1505907"/>
    <lineage>
        <taxon>Archaea</taxon>
        <taxon>Methanobacteriati</taxon>
        <taxon>Methanobacteriota</taxon>
        <taxon>Thermococci</taxon>
        <taxon>Thermococcales</taxon>
        <taxon>Thermococcaceae</taxon>
        <taxon>Thermococcus</taxon>
    </lineage>
</organism>
<evidence type="ECO:0000313" key="3">
    <source>
        <dbReference type="Proteomes" id="UP000029980"/>
    </source>
</evidence>
<sequence length="608" mass="72510">MGIFEEGKTDCVKELLRPAESVLNEGLDIAVEDFRMREKLWQSIEENYYRYRRGDCGTFLKDLDVHFRSKFEGALAILAWSFWQNGETYPPATRRYSNRELTAIERILRYNVFELYSKEDILKNIMHRDTNVLTLLRDYYRGTDRWIDEFLNDSNVKLYLRYFLKTKWDSYKEKLNSAIAEAIIRFDWIRDYLLMEDERTEAVAEAYRHQVENLRRQMVELRRNFEREKEELRRRLETAKEAEISRLLREKEEMKKQFEEERQRLIDEISKMKDEEARQMLEEELSKMQREMMANIKAMEEEIRRKELELQQKEMELRRKELKLKEKEDEVSKRIKQVMELAGKVEKGSRFVKLDEARMLEINFVGRMKSKFKDEIKLLSRNFKATSVEEKGTFDKSGYAGKLSERDLKNVPDNRMVEVRLKEKKLFGKKEEITVRALFYGRPERYAEAGFDTDPLELADINALLVDARDEAKNGRIVLLVASPTGFEKRIANYVNSNDFHRNFISENVSLALLDLESGELIYNPHDEYAKAFEPILRLERDNELISKVKNFLEERILQKGYVRLEEAAEEFTEDMVKQAFHELSKERGYITKFVDGVGYVLVREGFL</sequence>
<protein>
    <submittedName>
        <fullName evidence="2">Uncharacterized protein</fullName>
    </submittedName>
</protein>
<feature type="coiled-coil region" evidence="1">
    <location>
        <begin position="197"/>
        <end position="337"/>
    </location>
</feature>
<dbReference type="HOGENOM" id="CLU_449523_0_0_2"/>
<dbReference type="Proteomes" id="UP000029980">
    <property type="component" value="Chromosome"/>
</dbReference>
<dbReference type="KEGG" id="teu:TEU_08175"/>
<dbReference type="OrthoDB" id="44142at2157"/>
<name>A0A097QV03_9EURY</name>
<keyword evidence="1" id="KW-0175">Coiled coil</keyword>
<reference evidence="2 3" key="1">
    <citation type="journal article" date="2015" name="Int. J. Syst. Evol. Microbiol.">
        <title>Thermococcus eurythermalis sp. nov., a conditional piezophilic hyperthermophilic archaeon with a wide temperature range isolated from an oil-immersed chimney in the Guaymas Basin.</title>
        <authorList>
            <person name="Zhao W."/>
            <person name="Zeng X."/>
            <person name="Xiao X."/>
        </authorList>
    </citation>
    <scope>NUCLEOTIDE SEQUENCE [LARGE SCALE GENOMIC DNA]</scope>
    <source>
        <strain evidence="2 3">A501</strain>
    </source>
</reference>
<dbReference type="GeneID" id="25153410"/>
<evidence type="ECO:0000256" key="1">
    <source>
        <dbReference type="SAM" id="Coils"/>
    </source>
</evidence>
<dbReference type="EMBL" id="CP008887">
    <property type="protein sequence ID" value="AIU70307.1"/>
    <property type="molecule type" value="Genomic_DNA"/>
</dbReference>
<evidence type="ECO:0000313" key="2">
    <source>
        <dbReference type="EMBL" id="AIU70307.1"/>
    </source>
</evidence>
<accession>A0A097QV03</accession>